<dbReference type="Pfam" id="PF04325">
    <property type="entry name" value="DUF465"/>
    <property type="match status" value="1"/>
</dbReference>
<evidence type="ECO:0000313" key="2">
    <source>
        <dbReference type="Proteomes" id="UP001595892"/>
    </source>
</evidence>
<sequence length="73" mass="8151">MFDAQSPAELDAILKSDGEIRALYQRHQELDRQVIDAELGVKPVDDTTLARLKREKLRAKDRLTRLCGSAAGS</sequence>
<proteinExistence type="predicted"/>
<comment type="caution">
    <text evidence="1">The sequence shown here is derived from an EMBL/GenBank/DDBJ whole genome shotgun (WGS) entry which is preliminary data.</text>
</comment>
<dbReference type="Proteomes" id="UP001595892">
    <property type="component" value="Unassembled WGS sequence"/>
</dbReference>
<dbReference type="InterPro" id="IPR007420">
    <property type="entry name" value="DUF465"/>
</dbReference>
<protein>
    <submittedName>
        <fullName evidence="1">YdcH family protein</fullName>
    </submittedName>
</protein>
<name>A0ABV9NHU4_9GAMM</name>
<dbReference type="Gene3D" id="6.10.280.50">
    <property type="match status" value="1"/>
</dbReference>
<dbReference type="RefSeq" id="WP_377002818.1">
    <property type="nucleotide sequence ID" value="NZ_JBHSGG010000002.1"/>
</dbReference>
<gene>
    <name evidence="1" type="ORF">ACFO3Q_01520</name>
</gene>
<keyword evidence="2" id="KW-1185">Reference proteome</keyword>
<dbReference type="InterPro" id="IPR038444">
    <property type="entry name" value="DUF465_sf"/>
</dbReference>
<evidence type="ECO:0000313" key="1">
    <source>
        <dbReference type="EMBL" id="MFC4726859.1"/>
    </source>
</evidence>
<reference evidence="2" key="1">
    <citation type="journal article" date="2019" name="Int. J. Syst. Evol. Microbiol.">
        <title>The Global Catalogue of Microorganisms (GCM) 10K type strain sequencing project: providing services to taxonomists for standard genome sequencing and annotation.</title>
        <authorList>
            <consortium name="The Broad Institute Genomics Platform"/>
            <consortium name="The Broad Institute Genome Sequencing Center for Infectious Disease"/>
            <person name="Wu L."/>
            <person name="Ma J."/>
        </authorList>
    </citation>
    <scope>NUCLEOTIDE SEQUENCE [LARGE SCALE GENOMIC DNA]</scope>
    <source>
        <strain evidence="2">CGMCC 1.13574</strain>
    </source>
</reference>
<accession>A0ABV9NHU4</accession>
<dbReference type="EMBL" id="JBHSGG010000002">
    <property type="protein sequence ID" value="MFC4726859.1"/>
    <property type="molecule type" value="Genomic_DNA"/>
</dbReference>
<organism evidence="1 2">
    <name type="scientific">Coralloluteibacterium thermophilum</name>
    <dbReference type="NCBI Taxonomy" id="2707049"/>
    <lineage>
        <taxon>Bacteria</taxon>
        <taxon>Pseudomonadati</taxon>
        <taxon>Pseudomonadota</taxon>
        <taxon>Gammaproteobacteria</taxon>
        <taxon>Lysobacterales</taxon>
        <taxon>Lysobacteraceae</taxon>
        <taxon>Coralloluteibacterium</taxon>
    </lineage>
</organism>